<organism evidence="2 3">
    <name type="scientific">Limnospira maxima CS-328</name>
    <dbReference type="NCBI Taxonomy" id="513049"/>
    <lineage>
        <taxon>Bacteria</taxon>
        <taxon>Bacillati</taxon>
        <taxon>Cyanobacteriota</taxon>
        <taxon>Cyanophyceae</taxon>
        <taxon>Oscillatoriophycideae</taxon>
        <taxon>Oscillatoriales</taxon>
        <taxon>Sirenicapillariaceae</taxon>
        <taxon>Limnospira</taxon>
    </lineage>
</organism>
<dbReference type="Gene3D" id="3.40.50.1010">
    <property type="entry name" value="5'-nuclease"/>
    <property type="match status" value="1"/>
</dbReference>
<protein>
    <recommendedName>
        <fullName evidence="1">PIN domain-containing protein</fullName>
    </recommendedName>
</protein>
<evidence type="ECO:0000259" key="1">
    <source>
        <dbReference type="Pfam" id="PF01850"/>
    </source>
</evidence>
<dbReference type="Proteomes" id="UP000004061">
    <property type="component" value="Unassembled WGS sequence"/>
</dbReference>
<evidence type="ECO:0000313" key="2">
    <source>
        <dbReference type="EMBL" id="EDZ96136.1"/>
    </source>
</evidence>
<feature type="domain" description="PIN" evidence="1">
    <location>
        <begin position="2"/>
        <end position="124"/>
    </location>
</feature>
<keyword evidence="3" id="KW-1185">Reference proteome</keyword>
<dbReference type="AlphaFoldDB" id="B5VXD1"/>
<dbReference type="Pfam" id="PF01850">
    <property type="entry name" value="PIN"/>
    <property type="match status" value="1"/>
</dbReference>
<proteinExistence type="predicted"/>
<dbReference type="InterPro" id="IPR002716">
    <property type="entry name" value="PIN_dom"/>
</dbReference>
<evidence type="ECO:0000313" key="3">
    <source>
        <dbReference type="Proteomes" id="UP000004061"/>
    </source>
</evidence>
<comment type="caution">
    <text evidence="2">The sequence shown here is derived from an EMBL/GenBank/DDBJ whole genome shotgun (WGS) entry which is preliminary data.</text>
</comment>
<reference evidence="2 3" key="1">
    <citation type="journal article" date="2011" name="Appl. Environ. Microbiol.">
        <title>Contribution of a Sodium Ion Gradient to Energy Conservation during Fermentation in the Cyanobacterium Arthrospira (Spirulina) maxima CS-328.</title>
        <authorList>
            <person name="Carrieri D."/>
            <person name="Ananyev G."/>
            <person name="Lenz O."/>
            <person name="Bryant D.A."/>
            <person name="Dismukes G.C."/>
        </authorList>
    </citation>
    <scope>NUCLEOTIDE SEQUENCE [LARGE SCALE GENOMIC DNA]</scope>
    <source>
        <strain evidence="2 3">CS-328</strain>
    </source>
</reference>
<name>B5VXD1_LIMMA</name>
<dbReference type="RefSeq" id="WP_006668553.1">
    <property type="nucleotide sequence ID" value="NZ_ABYK01000006.1"/>
</dbReference>
<dbReference type="EMBL" id="ABYK01000006">
    <property type="protein sequence ID" value="EDZ96136.1"/>
    <property type="molecule type" value="Genomic_DNA"/>
</dbReference>
<dbReference type="CDD" id="cd09881">
    <property type="entry name" value="PIN_VapC4-5_FitB-like"/>
    <property type="match status" value="1"/>
</dbReference>
<gene>
    <name evidence="2" type="ORF">AmaxDRAFT_1173</name>
</gene>
<dbReference type="InterPro" id="IPR029060">
    <property type="entry name" value="PIN-like_dom_sf"/>
</dbReference>
<dbReference type="SUPFAM" id="SSF88723">
    <property type="entry name" value="PIN domain-like"/>
    <property type="match status" value="1"/>
</dbReference>
<sequence>MYILDTDHLSLIQRNGEPGQRILAKIATVENIQVAVTIITYEEQIRGRLSFLSQAKTVEQQIIAYEGLQKTAKDYCLIPILPFDYPAAVEHQRLRKTYPRLGNMDLKIAAISLVQNATLLTCNQSDFGIIQELSIENWSINGSGIRDK</sequence>
<accession>B5VXD1</accession>